<dbReference type="GO" id="GO:0042802">
    <property type="term" value="F:identical protein binding"/>
    <property type="evidence" value="ECO:0007669"/>
    <property type="project" value="TreeGrafter"/>
</dbReference>
<dbReference type="GO" id="GO:0005829">
    <property type="term" value="C:cytosol"/>
    <property type="evidence" value="ECO:0007669"/>
    <property type="project" value="TreeGrafter"/>
</dbReference>
<sequence length="393" mass="42778">MFEQMQKAEGDKILALMGLYRADERANKIDLGVGVYKDSQGQTPIMTSIGKAENWQISHQASKTYVGLAGDVGFNDAITRLALGNDYDKSRIRTQQAPGGSGALRIIAEMLAGAKEGATIWVPDPTWPNHMPIFGTAGLTIKTYPYFNAETGQVRFDDMAEALKAIPEQDIVLLHGCCHNPTGANLTIDEWKIVGEILVERNLLPFIDIAYQGFGDGLEADAAGLRHLAGVVPEMVVALSCSKNFAVYCDRVGAAILMGRNGDEADKAISQLALVARKSYSMPPNHGAAVVRTILESDELRGEWQTELESMRLRMLTLRTGLADALRQKTNSERFDFVAEHRGMFSRLGLTAAQVDQLREQHAIYMVGDSRINVAGLPDDGLDELAAAIASVL</sequence>
<gene>
    <name evidence="8" type="ORF">SAMN06265368_3597</name>
</gene>
<evidence type="ECO:0000256" key="4">
    <source>
        <dbReference type="ARBA" id="ARBA00022576"/>
    </source>
</evidence>
<dbReference type="GO" id="GO:0004069">
    <property type="term" value="F:L-aspartate:2-oxoglutarate aminotransferase activity"/>
    <property type="evidence" value="ECO:0007669"/>
    <property type="project" value="TreeGrafter"/>
</dbReference>
<keyword evidence="9" id="KW-1185">Reference proteome</keyword>
<dbReference type="GO" id="GO:0004838">
    <property type="term" value="F:L-tyrosine-2-oxoglutarate transaminase activity"/>
    <property type="evidence" value="ECO:0007669"/>
    <property type="project" value="TreeGrafter"/>
</dbReference>
<reference evidence="8 9" key="1">
    <citation type="submission" date="2017-09" db="EMBL/GenBank/DDBJ databases">
        <authorList>
            <person name="Ehlers B."/>
            <person name="Leendertz F.H."/>
        </authorList>
    </citation>
    <scope>NUCLEOTIDE SEQUENCE [LARGE SCALE GENOMIC DNA]</scope>
    <source>
        <strain evidence="8 9">DSM 18289</strain>
    </source>
</reference>
<feature type="domain" description="Aminotransferase class I/classII large" evidence="7">
    <location>
        <begin position="27"/>
        <end position="389"/>
    </location>
</feature>
<name>A0A285PGS5_9HYPH</name>
<evidence type="ECO:0000256" key="2">
    <source>
        <dbReference type="ARBA" id="ARBA00007441"/>
    </source>
</evidence>
<comment type="subunit">
    <text evidence="3">Homodimer.</text>
</comment>
<dbReference type="PANTHER" id="PTHR11879:SF22">
    <property type="entry name" value="ASPARTATE AMINOTRANSFERASE, MITOCHONDRIAL"/>
    <property type="match status" value="1"/>
</dbReference>
<keyword evidence="5 8" id="KW-0808">Transferase</keyword>
<organism evidence="8 9">
    <name type="scientific">Cohaesibacter gelatinilyticus</name>
    <dbReference type="NCBI Taxonomy" id="372072"/>
    <lineage>
        <taxon>Bacteria</taxon>
        <taxon>Pseudomonadati</taxon>
        <taxon>Pseudomonadota</taxon>
        <taxon>Alphaproteobacteria</taxon>
        <taxon>Hyphomicrobiales</taxon>
        <taxon>Cohaesibacteraceae</taxon>
    </lineage>
</organism>
<proteinExistence type="inferred from homology"/>
<dbReference type="SUPFAM" id="SSF53383">
    <property type="entry name" value="PLP-dependent transferases"/>
    <property type="match status" value="1"/>
</dbReference>
<evidence type="ECO:0000256" key="1">
    <source>
        <dbReference type="ARBA" id="ARBA00001933"/>
    </source>
</evidence>
<dbReference type="CDD" id="cd00609">
    <property type="entry name" value="AAT_like"/>
    <property type="match status" value="1"/>
</dbReference>
<dbReference type="Pfam" id="PF00155">
    <property type="entry name" value="Aminotran_1_2"/>
    <property type="match status" value="1"/>
</dbReference>
<evidence type="ECO:0000259" key="7">
    <source>
        <dbReference type="Pfam" id="PF00155"/>
    </source>
</evidence>
<dbReference type="RefSeq" id="WP_097154874.1">
    <property type="nucleotide sequence ID" value="NZ_OBEL01000005.1"/>
</dbReference>
<dbReference type="AlphaFoldDB" id="A0A285PGS5"/>
<comment type="similarity">
    <text evidence="2">Belongs to the class-I pyridoxal-phosphate-dependent aminotransferase family.</text>
</comment>
<dbReference type="InterPro" id="IPR015422">
    <property type="entry name" value="PyrdxlP-dep_Trfase_small"/>
</dbReference>
<evidence type="ECO:0000256" key="5">
    <source>
        <dbReference type="ARBA" id="ARBA00022679"/>
    </source>
</evidence>
<dbReference type="PANTHER" id="PTHR11879">
    <property type="entry name" value="ASPARTATE AMINOTRANSFERASE"/>
    <property type="match status" value="1"/>
</dbReference>
<dbReference type="NCBIfam" id="NF006719">
    <property type="entry name" value="PRK09257.1"/>
    <property type="match status" value="1"/>
</dbReference>
<keyword evidence="4 8" id="KW-0032">Aminotransferase</keyword>
<keyword evidence="6" id="KW-0663">Pyridoxal phosphate</keyword>
<evidence type="ECO:0000313" key="9">
    <source>
        <dbReference type="Proteomes" id="UP000219439"/>
    </source>
</evidence>
<dbReference type="InterPro" id="IPR015424">
    <property type="entry name" value="PyrdxlP-dep_Trfase"/>
</dbReference>
<dbReference type="InterPro" id="IPR004839">
    <property type="entry name" value="Aminotransferase_I/II_large"/>
</dbReference>
<dbReference type="Gene3D" id="3.40.640.10">
    <property type="entry name" value="Type I PLP-dependent aspartate aminotransferase-like (Major domain)"/>
    <property type="match status" value="1"/>
</dbReference>
<dbReference type="Proteomes" id="UP000219439">
    <property type="component" value="Unassembled WGS sequence"/>
</dbReference>
<dbReference type="EMBL" id="OBEL01000005">
    <property type="protein sequence ID" value="SNZ20493.1"/>
    <property type="molecule type" value="Genomic_DNA"/>
</dbReference>
<accession>A0A285PGS5</accession>
<dbReference type="OrthoDB" id="9766445at2"/>
<dbReference type="GO" id="GO:0030170">
    <property type="term" value="F:pyridoxal phosphate binding"/>
    <property type="evidence" value="ECO:0007669"/>
    <property type="project" value="InterPro"/>
</dbReference>
<evidence type="ECO:0000256" key="6">
    <source>
        <dbReference type="ARBA" id="ARBA00022898"/>
    </source>
</evidence>
<comment type="cofactor">
    <cofactor evidence="1">
        <name>pyridoxal 5'-phosphate</name>
        <dbReference type="ChEBI" id="CHEBI:597326"/>
    </cofactor>
</comment>
<dbReference type="PRINTS" id="PR00799">
    <property type="entry name" value="TRANSAMINASE"/>
</dbReference>
<evidence type="ECO:0000256" key="3">
    <source>
        <dbReference type="ARBA" id="ARBA00011738"/>
    </source>
</evidence>
<dbReference type="GO" id="GO:0033585">
    <property type="term" value="P:L-phenylalanine biosynthetic process from chorismate via phenylpyruvate"/>
    <property type="evidence" value="ECO:0007669"/>
    <property type="project" value="TreeGrafter"/>
</dbReference>
<protein>
    <submittedName>
        <fullName evidence="8">Aromatic amino acid aminotransferase apoenzyme</fullName>
    </submittedName>
</protein>
<dbReference type="InterPro" id="IPR015421">
    <property type="entry name" value="PyrdxlP-dep_Trfase_major"/>
</dbReference>
<dbReference type="Gene3D" id="3.90.1150.10">
    <property type="entry name" value="Aspartate Aminotransferase, domain 1"/>
    <property type="match status" value="1"/>
</dbReference>
<dbReference type="InterPro" id="IPR000796">
    <property type="entry name" value="Asp_trans"/>
</dbReference>
<evidence type="ECO:0000313" key="8">
    <source>
        <dbReference type="EMBL" id="SNZ20493.1"/>
    </source>
</evidence>